<keyword evidence="11" id="KW-1185">Reference proteome</keyword>
<dbReference type="PROSITE" id="PS51742">
    <property type="entry name" value="PPC"/>
    <property type="match status" value="1"/>
</dbReference>
<evidence type="ECO:0000259" key="9">
    <source>
        <dbReference type="PROSITE" id="PS51742"/>
    </source>
</evidence>
<evidence type="ECO:0000256" key="4">
    <source>
        <dbReference type="ARBA" id="ARBA00023125"/>
    </source>
</evidence>
<evidence type="ECO:0000256" key="7">
    <source>
        <dbReference type="RuleBase" id="RU367031"/>
    </source>
</evidence>
<feature type="domain" description="PPC" evidence="9">
    <location>
        <begin position="180"/>
        <end position="321"/>
    </location>
</feature>
<evidence type="ECO:0000256" key="1">
    <source>
        <dbReference type="ARBA" id="ARBA00003687"/>
    </source>
</evidence>
<evidence type="ECO:0000256" key="8">
    <source>
        <dbReference type="SAM" id="MobiDB-lite"/>
    </source>
</evidence>
<dbReference type="CDD" id="cd11378">
    <property type="entry name" value="DUF296"/>
    <property type="match status" value="1"/>
</dbReference>
<name>A0A8K0MII0_9ROSA</name>
<dbReference type="FunFam" id="3.30.1330.80:FF:000003">
    <property type="entry name" value="AT-hook motif nuclear-localized protein 1-like"/>
    <property type="match status" value="1"/>
</dbReference>
<evidence type="ECO:0000256" key="3">
    <source>
        <dbReference type="ARBA" id="ARBA00023015"/>
    </source>
</evidence>
<dbReference type="GO" id="GO:0003680">
    <property type="term" value="F:minor groove of adenine-thymine-rich DNA binding"/>
    <property type="evidence" value="ECO:0007669"/>
    <property type="project" value="UniProtKB-UniRule"/>
</dbReference>
<gene>
    <name evidence="10" type="ORF">FNV43_RR12113</name>
</gene>
<dbReference type="Pfam" id="PF03479">
    <property type="entry name" value="PCC"/>
    <property type="match status" value="1"/>
</dbReference>
<feature type="region of interest" description="Disordered" evidence="8">
    <location>
        <begin position="305"/>
        <end position="368"/>
    </location>
</feature>
<dbReference type="InterPro" id="IPR039605">
    <property type="entry name" value="AHL"/>
</dbReference>
<protein>
    <recommendedName>
        <fullName evidence="7">AT-hook motif nuclear-localized protein</fullName>
    </recommendedName>
</protein>
<feature type="region of interest" description="Disordered" evidence="8">
    <location>
        <begin position="73"/>
        <end position="169"/>
    </location>
</feature>
<feature type="compositionally biased region" description="Polar residues" evidence="8">
    <location>
        <begin position="322"/>
        <end position="338"/>
    </location>
</feature>
<feature type="compositionally biased region" description="Gly residues" evidence="8">
    <location>
        <begin position="75"/>
        <end position="84"/>
    </location>
</feature>
<feature type="region of interest" description="Disordered" evidence="8">
    <location>
        <begin position="1"/>
        <end position="20"/>
    </location>
</feature>
<keyword evidence="6 7" id="KW-0539">Nucleus</keyword>
<organism evidence="10 11">
    <name type="scientific">Rhamnella rubrinervis</name>
    <dbReference type="NCBI Taxonomy" id="2594499"/>
    <lineage>
        <taxon>Eukaryota</taxon>
        <taxon>Viridiplantae</taxon>
        <taxon>Streptophyta</taxon>
        <taxon>Embryophyta</taxon>
        <taxon>Tracheophyta</taxon>
        <taxon>Spermatophyta</taxon>
        <taxon>Magnoliopsida</taxon>
        <taxon>eudicotyledons</taxon>
        <taxon>Gunneridae</taxon>
        <taxon>Pentapetalae</taxon>
        <taxon>rosids</taxon>
        <taxon>fabids</taxon>
        <taxon>Rosales</taxon>
        <taxon>Rhamnaceae</taxon>
        <taxon>rhamnoid group</taxon>
        <taxon>Rhamneae</taxon>
        <taxon>Rhamnella</taxon>
    </lineage>
</organism>
<accession>A0A8K0MII0</accession>
<dbReference type="OrthoDB" id="1750003at2759"/>
<dbReference type="SUPFAM" id="SSF117856">
    <property type="entry name" value="AF0104/ALDC/Ptd012-like"/>
    <property type="match status" value="1"/>
</dbReference>
<dbReference type="SMART" id="SM00384">
    <property type="entry name" value="AT_hook"/>
    <property type="match status" value="2"/>
</dbReference>
<keyword evidence="4 7" id="KW-0238">DNA-binding</keyword>
<sequence length="368" mass="36516">MSGSETGVMTSREPFSVGLQKSPVASQPVIQNMRLAFSADGTAVYKPIAATSPSYPSSGVGAGVSVGTGEAAVPGSGGGDGSPGGAIVPQGMNMNMGSEPMKRKRGRPRKYGPDGSMALALTAGPPPHTVTQSSGGFSPTLSTAPPPTSGGAASPTSLKKARGRPPGSSKKLQLEALGSAGFGFTPHVITVKAGEDVSSKIMSFSQHGPRAVCILSANGAISNVTLRQPATSGGTVTYEGRFEILSLSGSFLLSENGGQRSRTGGLSVSLSGPDGRVLGGGVAGLLTAASPVQVVVGSFIADARKESKMEVPSATPKLASFSGPTGASSPPSRGTLSESSGGPGSPLNQSTGACNNSNPLGMSSMPWK</sequence>
<dbReference type="Gene3D" id="3.30.1330.80">
    <property type="entry name" value="Hypothetical protein, similar to alpha- acetolactate decarboxylase, domain 2"/>
    <property type="match status" value="1"/>
</dbReference>
<dbReference type="GO" id="GO:0005634">
    <property type="term" value="C:nucleus"/>
    <property type="evidence" value="ECO:0007669"/>
    <property type="project" value="UniProtKB-SubCell"/>
</dbReference>
<feature type="compositionally biased region" description="Polar residues" evidence="8">
    <location>
        <begin position="347"/>
        <end position="361"/>
    </location>
</feature>
<keyword evidence="3 7" id="KW-0805">Transcription regulation</keyword>
<dbReference type="InterPro" id="IPR005175">
    <property type="entry name" value="PPC_dom"/>
</dbReference>
<dbReference type="EMBL" id="VOIH02000005">
    <property type="protein sequence ID" value="KAF3446933.1"/>
    <property type="molecule type" value="Genomic_DNA"/>
</dbReference>
<comment type="domain">
    <text evidence="7">The PPC domain mediates interactions between AHL proteins.</text>
</comment>
<dbReference type="Proteomes" id="UP000796880">
    <property type="component" value="Unassembled WGS sequence"/>
</dbReference>
<comment type="caution">
    <text evidence="10">The sequence shown here is derived from an EMBL/GenBank/DDBJ whole genome shotgun (WGS) entry which is preliminary data.</text>
</comment>
<evidence type="ECO:0000256" key="2">
    <source>
        <dbReference type="ARBA" id="ARBA00004123"/>
    </source>
</evidence>
<keyword evidence="5 7" id="KW-0804">Transcription</keyword>
<proteinExistence type="predicted"/>
<comment type="function">
    <text evidence="1 7">Transcription factor that specifically binds AT-rich DNA sequences related to the nuclear matrix attachment regions (MARs).</text>
</comment>
<evidence type="ECO:0000256" key="6">
    <source>
        <dbReference type="ARBA" id="ARBA00023242"/>
    </source>
</evidence>
<comment type="subcellular location">
    <subcellularLocation>
        <location evidence="2 7">Nucleus</location>
    </subcellularLocation>
</comment>
<reference evidence="10" key="1">
    <citation type="submission" date="2020-03" db="EMBL/GenBank/DDBJ databases">
        <title>A high-quality chromosome-level genome assembly of a woody plant with both climbing and erect habits, Rhamnella rubrinervis.</title>
        <authorList>
            <person name="Lu Z."/>
            <person name="Yang Y."/>
            <person name="Zhu X."/>
            <person name="Sun Y."/>
        </authorList>
    </citation>
    <scope>NUCLEOTIDE SEQUENCE</scope>
    <source>
        <strain evidence="10">BYM</strain>
        <tissue evidence="10">Leaf</tissue>
    </source>
</reference>
<evidence type="ECO:0000313" key="11">
    <source>
        <dbReference type="Proteomes" id="UP000796880"/>
    </source>
</evidence>
<dbReference type="PANTHER" id="PTHR31500:SF57">
    <property type="entry name" value="AT-HOOK MOTIF NUCLEAR-LOCALIZED PROTEIN 10"/>
    <property type="match status" value="1"/>
</dbReference>
<dbReference type="PANTHER" id="PTHR31500">
    <property type="entry name" value="AT-HOOK MOTIF NUCLEAR-LOCALIZED PROTEIN 9"/>
    <property type="match status" value="1"/>
</dbReference>
<feature type="compositionally biased region" description="Low complexity" evidence="8">
    <location>
        <begin position="138"/>
        <end position="157"/>
    </location>
</feature>
<evidence type="ECO:0000256" key="5">
    <source>
        <dbReference type="ARBA" id="ARBA00023163"/>
    </source>
</evidence>
<evidence type="ECO:0000313" key="10">
    <source>
        <dbReference type="EMBL" id="KAF3446933.1"/>
    </source>
</evidence>
<dbReference type="InterPro" id="IPR017956">
    <property type="entry name" value="AT_hook_DNA-bd_motif"/>
</dbReference>
<dbReference type="AlphaFoldDB" id="A0A8K0MII0"/>